<proteinExistence type="predicted"/>
<dbReference type="InterPro" id="IPR001387">
    <property type="entry name" value="Cro/C1-type_HTH"/>
</dbReference>
<feature type="domain" description="HTH cro/C1-type" evidence="2">
    <location>
        <begin position="35"/>
        <end position="85"/>
    </location>
</feature>
<dbReference type="Pfam" id="PF13560">
    <property type="entry name" value="HTH_31"/>
    <property type="match status" value="1"/>
</dbReference>
<accession>A0ABV9E7C5</accession>
<dbReference type="InterPro" id="IPR010982">
    <property type="entry name" value="Lambda_DNA-bd_dom_sf"/>
</dbReference>
<gene>
    <name evidence="3" type="ORF">ACFO8L_03640</name>
</gene>
<name>A0ABV9E7C5_9ACTN</name>
<dbReference type="PANTHER" id="PTHR35010">
    <property type="entry name" value="BLL4672 PROTEIN-RELATED"/>
    <property type="match status" value="1"/>
</dbReference>
<sequence length="308" mass="34542">MDSDRLLGDFLRARRETTTLEDAGLSSMGRRRTPGLRREEVAMLAGVSTDYYIRLEQGRERRPSEQVLGALARVLDLGEDGTDHLHALAYPWTRRRRRPASRIEPAHPSLARMMESWDHAPAFVLGRWLDVLACNRPARALTAGLEHSDNLIRLIFLNPDAQWYFAEWEKTAYEKAAWLRAAAGTDPDDPFLPELVEELSSASDEFRRIWARHDVRALANDVKRLRHPEVGELTVTCEAFTVAAAPGQQLFLLHAEPGSPSERTLSLFSEDATLDAGPAASRSIPRSLPALGPRVRAASPPVSWPTRW</sequence>
<dbReference type="PROSITE" id="PS50943">
    <property type="entry name" value="HTH_CROC1"/>
    <property type="match status" value="1"/>
</dbReference>
<dbReference type="Gene3D" id="3.30.450.180">
    <property type="match status" value="1"/>
</dbReference>
<protein>
    <submittedName>
        <fullName evidence="3">Helix-turn-helix transcriptional regulator</fullName>
    </submittedName>
</protein>
<feature type="region of interest" description="Disordered" evidence="1">
    <location>
        <begin position="277"/>
        <end position="308"/>
    </location>
</feature>
<dbReference type="CDD" id="cd00093">
    <property type="entry name" value="HTH_XRE"/>
    <property type="match status" value="1"/>
</dbReference>
<dbReference type="Proteomes" id="UP001595891">
    <property type="component" value="Unassembled WGS sequence"/>
</dbReference>
<dbReference type="RefSeq" id="WP_262843786.1">
    <property type="nucleotide sequence ID" value="NZ_JANZYP010000021.1"/>
</dbReference>
<evidence type="ECO:0000313" key="4">
    <source>
        <dbReference type="Proteomes" id="UP001595891"/>
    </source>
</evidence>
<evidence type="ECO:0000259" key="2">
    <source>
        <dbReference type="PROSITE" id="PS50943"/>
    </source>
</evidence>
<dbReference type="Pfam" id="PF17765">
    <property type="entry name" value="MLTR_LBD"/>
    <property type="match status" value="1"/>
</dbReference>
<dbReference type="PANTHER" id="PTHR35010:SF2">
    <property type="entry name" value="BLL4672 PROTEIN"/>
    <property type="match status" value="1"/>
</dbReference>
<evidence type="ECO:0000313" key="3">
    <source>
        <dbReference type="EMBL" id="MFC4585153.1"/>
    </source>
</evidence>
<keyword evidence="4" id="KW-1185">Reference proteome</keyword>
<dbReference type="SUPFAM" id="SSF47413">
    <property type="entry name" value="lambda repressor-like DNA-binding domains"/>
    <property type="match status" value="1"/>
</dbReference>
<reference evidence="4" key="1">
    <citation type="journal article" date="2019" name="Int. J. Syst. Evol. Microbiol.">
        <title>The Global Catalogue of Microorganisms (GCM) 10K type strain sequencing project: providing services to taxonomists for standard genome sequencing and annotation.</title>
        <authorList>
            <consortium name="The Broad Institute Genomics Platform"/>
            <consortium name="The Broad Institute Genome Sequencing Center for Infectious Disease"/>
            <person name="Wu L."/>
            <person name="Ma J."/>
        </authorList>
    </citation>
    <scope>NUCLEOTIDE SEQUENCE [LARGE SCALE GENOMIC DNA]</scope>
    <source>
        <strain evidence="4">CCUG 49560</strain>
    </source>
</reference>
<dbReference type="SMART" id="SM00530">
    <property type="entry name" value="HTH_XRE"/>
    <property type="match status" value="1"/>
</dbReference>
<dbReference type="Gene3D" id="1.10.260.40">
    <property type="entry name" value="lambda repressor-like DNA-binding domains"/>
    <property type="match status" value="1"/>
</dbReference>
<comment type="caution">
    <text evidence="3">The sequence shown here is derived from an EMBL/GenBank/DDBJ whole genome shotgun (WGS) entry which is preliminary data.</text>
</comment>
<evidence type="ECO:0000256" key="1">
    <source>
        <dbReference type="SAM" id="MobiDB-lite"/>
    </source>
</evidence>
<dbReference type="EMBL" id="JBHSFN010000002">
    <property type="protein sequence ID" value="MFC4585153.1"/>
    <property type="molecule type" value="Genomic_DNA"/>
</dbReference>
<dbReference type="InterPro" id="IPR041413">
    <property type="entry name" value="MLTR_LBD"/>
</dbReference>
<organism evidence="3 4">
    <name type="scientific">Sphaerisporangium corydalis</name>
    <dbReference type="NCBI Taxonomy" id="1441875"/>
    <lineage>
        <taxon>Bacteria</taxon>
        <taxon>Bacillati</taxon>
        <taxon>Actinomycetota</taxon>
        <taxon>Actinomycetes</taxon>
        <taxon>Streptosporangiales</taxon>
        <taxon>Streptosporangiaceae</taxon>
        <taxon>Sphaerisporangium</taxon>
    </lineage>
</organism>